<reference evidence="1" key="2">
    <citation type="submission" date="2020-09" db="EMBL/GenBank/DDBJ databases">
        <authorList>
            <person name="Sun Q."/>
            <person name="Kim S."/>
        </authorList>
    </citation>
    <scope>NUCLEOTIDE SEQUENCE</scope>
    <source>
        <strain evidence="1">KCTC 12710</strain>
    </source>
</reference>
<protein>
    <submittedName>
        <fullName evidence="1">Uncharacterized protein</fullName>
    </submittedName>
</protein>
<accession>A0A918QUT9</accession>
<evidence type="ECO:0000313" key="2">
    <source>
        <dbReference type="Proteomes" id="UP000636004"/>
    </source>
</evidence>
<keyword evidence="2" id="KW-1185">Reference proteome</keyword>
<name>A0A918QUT9_9FLAO</name>
<dbReference type="EMBL" id="BMWZ01000001">
    <property type="protein sequence ID" value="GGZ71404.1"/>
    <property type="molecule type" value="Genomic_DNA"/>
</dbReference>
<proteinExistence type="predicted"/>
<organism evidence="1 2">
    <name type="scientific">Algibacter mikhailovii</name>
    <dbReference type="NCBI Taxonomy" id="425498"/>
    <lineage>
        <taxon>Bacteria</taxon>
        <taxon>Pseudomonadati</taxon>
        <taxon>Bacteroidota</taxon>
        <taxon>Flavobacteriia</taxon>
        <taxon>Flavobacteriales</taxon>
        <taxon>Flavobacteriaceae</taxon>
        <taxon>Algibacter</taxon>
    </lineage>
</organism>
<comment type="caution">
    <text evidence="1">The sequence shown here is derived from an EMBL/GenBank/DDBJ whole genome shotgun (WGS) entry which is preliminary data.</text>
</comment>
<dbReference type="AlphaFoldDB" id="A0A918QUT9"/>
<dbReference type="Proteomes" id="UP000636004">
    <property type="component" value="Unassembled WGS sequence"/>
</dbReference>
<evidence type="ECO:0000313" key="1">
    <source>
        <dbReference type="EMBL" id="GGZ71404.1"/>
    </source>
</evidence>
<gene>
    <name evidence="1" type="ORF">GCM10007028_05880</name>
</gene>
<reference evidence="1" key="1">
    <citation type="journal article" date="2014" name="Int. J. Syst. Evol. Microbiol.">
        <title>Complete genome sequence of Corynebacterium casei LMG S-19264T (=DSM 44701T), isolated from a smear-ripened cheese.</title>
        <authorList>
            <consortium name="US DOE Joint Genome Institute (JGI-PGF)"/>
            <person name="Walter F."/>
            <person name="Albersmeier A."/>
            <person name="Kalinowski J."/>
            <person name="Ruckert C."/>
        </authorList>
    </citation>
    <scope>NUCLEOTIDE SEQUENCE</scope>
    <source>
        <strain evidence="1">KCTC 12710</strain>
    </source>
</reference>
<sequence>MYMLLLQFEIHKDKLYEFDIAMGRLVKWPMFTLYGSRIESPTKSFEFVKQWSNKTDMQQDLDSPIYENLIGAVKVLGHLNEAVIYETKPFDAPNT</sequence>